<evidence type="ECO:0000256" key="3">
    <source>
        <dbReference type="ARBA" id="ARBA00004922"/>
    </source>
</evidence>
<comment type="similarity">
    <text evidence="4">Belongs to the glycosyltransferase 29 family.</text>
</comment>
<evidence type="ECO:0000256" key="9">
    <source>
        <dbReference type="ARBA" id="ARBA00022968"/>
    </source>
</evidence>
<evidence type="ECO:0000256" key="21">
    <source>
        <dbReference type="SAM" id="Phobius"/>
    </source>
</evidence>
<evidence type="ECO:0000256" key="18">
    <source>
        <dbReference type="ARBA" id="ARBA00076526"/>
    </source>
</evidence>
<evidence type="ECO:0000256" key="1">
    <source>
        <dbReference type="ARBA" id="ARBA00004447"/>
    </source>
</evidence>
<evidence type="ECO:0000256" key="14">
    <source>
        <dbReference type="ARBA" id="ARBA00023180"/>
    </source>
</evidence>
<evidence type="ECO:0000256" key="2">
    <source>
        <dbReference type="ARBA" id="ARBA00004613"/>
    </source>
</evidence>
<evidence type="ECO:0000256" key="17">
    <source>
        <dbReference type="ARBA" id="ARBA00069321"/>
    </source>
</evidence>
<protein>
    <recommendedName>
        <fullName evidence="17">Beta-galactoside alpha-2,6-sialyltransferase 1</fullName>
        <ecNumber evidence="16">2.4.3.1</ecNumber>
    </recommendedName>
    <alternativeName>
        <fullName evidence="20">CMP-N-acetylneuraminate-beta-galactosamide-alpha-2,6-sialyltransferase 1</fullName>
    </alternativeName>
    <alternativeName>
        <fullName evidence="19">ST6Gal I</fullName>
    </alternativeName>
    <alternativeName>
        <fullName evidence="18">Sialyltransferase 1</fullName>
    </alternativeName>
</protein>
<evidence type="ECO:0000256" key="12">
    <source>
        <dbReference type="ARBA" id="ARBA00023136"/>
    </source>
</evidence>
<dbReference type="Gene3D" id="3.90.1480.20">
    <property type="entry name" value="Glycosyl transferase family 29"/>
    <property type="match status" value="1"/>
</dbReference>
<evidence type="ECO:0000256" key="15">
    <source>
        <dbReference type="ARBA" id="ARBA00034249"/>
    </source>
</evidence>
<dbReference type="AlphaFoldDB" id="A0A147BGP2"/>
<accession>A0A147BGP2</accession>
<keyword evidence="13" id="KW-1015">Disulfide bond</keyword>
<evidence type="ECO:0000256" key="19">
    <source>
        <dbReference type="ARBA" id="ARBA00076676"/>
    </source>
</evidence>
<dbReference type="InterPro" id="IPR001675">
    <property type="entry name" value="Glyco_trans_29"/>
</dbReference>
<dbReference type="GO" id="GO:0003835">
    <property type="term" value="F:beta-galactoside alpha-2,6-sialyltransferase activity"/>
    <property type="evidence" value="ECO:0007669"/>
    <property type="project" value="UniProtKB-EC"/>
</dbReference>
<comment type="pathway">
    <text evidence="3">Protein modification; protein glycosylation.</text>
</comment>
<evidence type="ECO:0000256" key="16">
    <source>
        <dbReference type="ARBA" id="ARBA00034329"/>
    </source>
</evidence>
<keyword evidence="5" id="KW-0964">Secreted</keyword>
<dbReference type="GO" id="GO:0005576">
    <property type="term" value="C:extracellular region"/>
    <property type="evidence" value="ECO:0007669"/>
    <property type="project" value="UniProtKB-SubCell"/>
</dbReference>
<dbReference type="EC" id="2.4.3.1" evidence="16"/>
<keyword evidence="10 21" id="KW-1133">Transmembrane helix</keyword>
<keyword evidence="7 22" id="KW-0808">Transferase</keyword>
<comment type="subcellular location">
    <subcellularLocation>
        <location evidence="1">Golgi apparatus</location>
        <location evidence="1">Golgi stack membrane</location>
        <topology evidence="1">Single-pass type II membrane protein</topology>
    </subcellularLocation>
    <subcellularLocation>
        <location evidence="2">Secreted</location>
    </subcellularLocation>
</comment>
<dbReference type="PANTHER" id="PTHR46059">
    <property type="entry name" value="BETA-GALACTOSIDE ALPHA-2,6-SIALYLTRANSFERASE"/>
    <property type="match status" value="1"/>
</dbReference>
<evidence type="ECO:0000256" key="6">
    <source>
        <dbReference type="ARBA" id="ARBA00022676"/>
    </source>
</evidence>
<sequence length="416" mass="46869">MVFTPAAPMRLLAITVWAFVSITFVGVLAYCLLLWSQYWRWASRHSSGALEVATVRGHLPAPAAALAVLNSNGSLVGGVLQIHRMAPLPKDKLLAKVEAYRVQLVRQLRRAQWDSNRPVGAGGRDPLEYRYNVRSKGPKMRKFAAPSELLDRARRVRLRMITRDTEPFGRMGYSHYFPTTNLYESCYNSCALVSSAGSLLGSRLGNEIDAHQAVLRFNDAPTQGFEQDVGSRTTVRLLNSQLLSRPEFDFFNSPMFRNLTLIAWDPSRQGQSLEQWVKKPDFDLFPGYWLRREVLPEEPFYLLHPDSVWEAWHFLDRENPGPVVRNPPSSGFLGLLLLLGLCRRLDAYELVPSMRLTKRCHYYEVHEDLGCTLGDWHPLAAEKLLALHMAAPEVLDQVFAQGRLPLGGGLGSSTAP</sequence>
<dbReference type="Pfam" id="PF00777">
    <property type="entry name" value="Glyco_transf_29"/>
    <property type="match status" value="1"/>
</dbReference>
<keyword evidence="8 21" id="KW-0812">Transmembrane</keyword>
<evidence type="ECO:0000256" key="7">
    <source>
        <dbReference type="ARBA" id="ARBA00022679"/>
    </source>
</evidence>
<dbReference type="FunFam" id="3.90.1480.20:FF:000012">
    <property type="entry name" value="ST6 beta-galactoside alpha-2,6-sialyltransferase 1"/>
    <property type="match status" value="1"/>
</dbReference>
<keyword evidence="11" id="KW-0333">Golgi apparatus</keyword>
<evidence type="ECO:0000256" key="8">
    <source>
        <dbReference type="ARBA" id="ARBA00022692"/>
    </source>
</evidence>
<dbReference type="GO" id="GO:0097503">
    <property type="term" value="P:sialylation"/>
    <property type="evidence" value="ECO:0007669"/>
    <property type="project" value="TreeGrafter"/>
</dbReference>
<evidence type="ECO:0000256" key="13">
    <source>
        <dbReference type="ARBA" id="ARBA00023157"/>
    </source>
</evidence>
<organism evidence="22">
    <name type="scientific">Ixodes ricinus</name>
    <name type="common">Common tick</name>
    <name type="synonym">Acarus ricinus</name>
    <dbReference type="NCBI Taxonomy" id="34613"/>
    <lineage>
        <taxon>Eukaryota</taxon>
        <taxon>Metazoa</taxon>
        <taxon>Ecdysozoa</taxon>
        <taxon>Arthropoda</taxon>
        <taxon>Chelicerata</taxon>
        <taxon>Arachnida</taxon>
        <taxon>Acari</taxon>
        <taxon>Parasitiformes</taxon>
        <taxon>Ixodida</taxon>
        <taxon>Ixodoidea</taxon>
        <taxon>Ixodidae</taxon>
        <taxon>Ixodinae</taxon>
        <taxon>Ixodes</taxon>
    </lineage>
</organism>
<keyword evidence="14" id="KW-0325">Glycoprotein</keyword>
<reference evidence="22" key="1">
    <citation type="journal article" date="2018" name="PLoS Negl. Trop. Dis.">
        <title>Sialome diversity of ticks revealed by RNAseq of single tick salivary glands.</title>
        <authorList>
            <person name="Perner J."/>
            <person name="Kropackova S."/>
            <person name="Kopacek P."/>
            <person name="Ribeiro J.M."/>
        </authorList>
    </citation>
    <scope>NUCLEOTIDE SEQUENCE</scope>
    <source>
        <strain evidence="22">Siblings of single egg batch collected in Ceske Budejovice</strain>
        <tissue evidence="22">Salivary glands</tissue>
    </source>
</reference>
<evidence type="ECO:0000256" key="11">
    <source>
        <dbReference type="ARBA" id="ARBA00023034"/>
    </source>
</evidence>
<comment type="catalytic activity">
    <reaction evidence="15">
        <text>a beta-D-galactoside + CMP-N-acetyl-beta-neuraminate = an N-acetyl-alpha-neuraminyl-(2-&gt;6)-beta-D-galactosyl derivative + CMP + H(+)</text>
        <dbReference type="Rhea" id="RHEA:52104"/>
        <dbReference type="ChEBI" id="CHEBI:15378"/>
        <dbReference type="ChEBI" id="CHEBI:28034"/>
        <dbReference type="ChEBI" id="CHEBI:57812"/>
        <dbReference type="ChEBI" id="CHEBI:60377"/>
        <dbReference type="ChEBI" id="CHEBI:136398"/>
        <dbReference type="EC" id="2.4.3.1"/>
    </reaction>
</comment>
<feature type="transmembrane region" description="Helical" evidence="21">
    <location>
        <begin position="12"/>
        <end position="35"/>
    </location>
</feature>
<dbReference type="InterPro" id="IPR038578">
    <property type="entry name" value="GT29-like_sf"/>
</dbReference>
<dbReference type="GO" id="GO:0032580">
    <property type="term" value="C:Golgi cisterna membrane"/>
    <property type="evidence" value="ECO:0007669"/>
    <property type="project" value="UniProtKB-SubCell"/>
</dbReference>
<name>A0A147BGP2_IXORI</name>
<dbReference type="EMBL" id="GEGO01005782">
    <property type="protein sequence ID" value="JAR89622.1"/>
    <property type="molecule type" value="Transcribed_RNA"/>
</dbReference>
<evidence type="ECO:0000256" key="4">
    <source>
        <dbReference type="ARBA" id="ARBA00006003"/>
    </source>
</evidence>
<evidence type="ECO:0000256" key="5">
    <source>
        <dbReference type="ARBA" id="ARBA00022525"/>
    </source>
</evidence>
<keyword evidence="12 21" id="KW-0472">Membrane</keyword>
<keyword evidence="9" id="KW-0735">Signal-anchor</keyword>
<evidence type="ECO:0000256" key="10">
    <source>
        <dbReference type="ARBA" id="ARBA00022989"/>
    </source>
</evidence>
<evidence type="ECO:0000313" key="22">
    <source>
        <dbReference type="EMBL" id="JAR89622.1"/>
    </source>
</evidence>
<dbReference type="PANTHER" id="PTHR46059:SF1">
    <property type="entry name" value="BETA-GALACTOSIDE ALPHA-2,6-SIALYLTRANSFERASE"/>
    <property type="match status" value="1"/>
</dbReference>
<dbReference type="CDD" id="cd23968">
    <property type="entry name" value="GT29_ST6GAL1_2"/>
    <property type="match status" value="1"/>
</dbReference>
<evidence type="ECO:0000256" key="20">
    <source>
        <dbReference type="ARBA" id="ARBA00080062"/>
    </source>
</evidence>
<proteinExistence type="inferred from homology"/>
<keyword evidence="6" id="KW-0328">Glycosyltransferase</keyword>